<proteinExistence type="predicted"/>
<dbReference type="OrthoDB" id="10610344at2759"/>
<protein>
    <submittedName>
        <fullName evidence="2">Uncharacterized protein</fullName>
    </submittedName>
</protein>
<dbReference type="Proteomes" id="UP000660262">
    <property type="component" value="Unassembled WGS sequence"/>
</dbReference>
<feature type="compositionally biased region" description="Low complexity" evidence="1">
    <location>
        <begin position="27"/>
        <end position="44"/>
    </location>
</feature>
<feature type="compositionally biased region" description="Pro residues" evidence="1">
    <location>
        <begin position="137"/>
        <end position="149"/>
    </location>
</feature>
<dbReference type="EMBL" id="BNJQ01000018">
    <property type="protein sequence ID" value="GHP07747.1"/>
    <property type="molecule type" value="Genomic_DNA"/>
</dbReference>
<evidence type="ECO:0000313" key="3">
    <source>
        <dbReference type="Proteomes" id="UP000660262"/>
    </source>
</evidence>
<keyword evidence="3" id="KW-1185">Reference proteome</keyword>
<feature type="region of interest" description="Disordered" evidence="1">
    <location>
        <begin position="25"/>
        <end position="47"/>
    </location>
</feature>
<sequence>MSSSFNSSGSKCGPLKVPKGYYARACSSSSYSPSPSSSSSSSSSFQRRRRLLGPSLFGVIVVATTIPFVPAKPALAFGNGIPGYDVNEEARSRASDKQKQEIDAQNARAKEYQQKLEQGESVSIALPGTTKEDGDVPQPPPCWPRPSCD</sequence>
<name>A0A830HS27_9CHLO</name>
<reference evidence="2" key="1">
    <citation type="submission" date="2020-10" db="EMBL/GenBank/DDBJ databases">
        <title>Unveiling of a novel bifunctional photoreceptor, Dualchrome1, isolated from a cosmopolitan green alga.</title>
        <authorList>
            <person name="Suzuki S."/>
            <person name="Kawachi M."/>
        </authorList>
    </citation>
    <scope>NUCLEOTIDE SEQUENCE</scope>
    <source>
        <strain evidence="2">NIES 2893</strain>
    </source>
</reference>
<gene>
    <name evidence="2" type="ORF">PPROV_000648900</name>
</gene>
<evidence type="ECO:0000256" key="1">
    <source>
        <dbReference type="SAM" id="MobiDB-lite"/>
    </source>
</evidence>
<organism evidence="2 3">
    <name type="scientific">Pycnococcus provasolii</name>
    <dbReference type="NCBI Taxonomy" id="41880"/>
    <lineage>
        <taxon>Eukaryota</taxon>
        <taxon>Viridiplantae</taxon>
        <taxon>Chlorophyta</taxon>
        <taxon>Pseudoscourfieldiophyceae</taxon>
        <taxon>Pseudoscourfieldiales</taxon>
        <taxon>Pycnococcaceae</taxon>
        <taxon>Pycnococcus</taxon>
    </lineage>
</organism>
<accession>A0A830HS27</accession>
<dbReference type="AlphaFoldDB" id="A0A830HS27"/>
<comment type="caution">
    <text evidence="2">The sequence shown here is derived from an EMBL/GenBank/DDBJ whole genome shotgun (WGS) entry which is preliminary data.</text>
</comment>
<evidence type="ECO:0000313" key="2">
    <source>
        <dbReference type="EMBL" id="GHP07747.1"/>
    </source>
</evidence>
<feature type="compositionally biased region" description="Basic and acidic residues" evidence="1">
    <location>
        <begin position="88"/>
        <end position="118"/>
    </location>
</feature>
<feature type="region of interest" description="Disordered" evidence="1">
    <location>
        <begin position="77"/>
        <end position="149"/>
    </location>
</feature>